<dbReference type="Gene3D" id="2.60.120.260">
    <property type="entry name" value="Galactose-binding domain-like"/>
    <property type="match status" value="1"/>
</dbReference>
<proteinExistence type="predicted"/>
<comment type="caution">
    <text evidence="1">The sequence shown here is derived from an EMBL/GenBank/DDBJ whole genome shotgun (WGS) entry which is preliminary data.</text>
</comment>
<organism evidence="1 2">
    <name type="scientific">Thalassiosira oceanica</name>
    <name type="common">Marine diatom</name>
    <dbReference type="NCBI Taxonomy" id="159749"/>
    <lineage>
        <taxon>Eukaryota</taxon>
        <taxon>Sar</taxon>
        <taxon>Stramenopiles</taxon>
        <taxon>Ochrophyta</taxon>
        <taxon>Bacillariophyta</taxon>
        <taxon>Coscinodiscophyceae</taxon>
        <taxon>Thalassiosirophycidae</taxon>
        <taxon>Thalassiosirales</taxon>
        <taxon>Thalassiosiraceae</taxon>
        <taxon>Thalassiosira</taxon>
    </lineage>
</organism>
<keyword evidence="2" id="KW-1185">Reference proteome</keyword>
<evidence type="ECO:0000313" key="1">
    <source>
        <dbReference type="EMBL" id="EJK59934.1"/>
    </source>
</evidence>
<evidence type="ECO:0008006" key="3">
    <source>
        <dbReference type="Google" id="ProtNLM"/>
    </source>
</evidence>
<evidence type="ECO:0000313" key="2">
    <source>
        <dbReference type="Proteomes" id="UP000266841"/>
    </source>
</evidence>
<name>K0S502_THAOC</name>
<gene>
    <name evidence="1" type="ORF">THAOC_19788</name>
</gene>
<protein>
    <recommendedName>
        <fullName evidence="3">MAM domain-containing protein</fullName>
    </recommendedName>
</protein>
<dbReference type="AlphaFoldDB" id="K0S502"/>
<dbReference type="Proteomes" id="UP000266841">
    <property type="component" value="Unassembled WGS sequence"/>
</dbReference>
<accession>K0S502</accession>
<sequence length="153" mass="16942">MFLSNSSGSSGSWRTVMDEDFRGGFGKFRTGGNGSKHYPSAKDRSGVALIENTSTLSSNFMSLNSGESRIRVDFSAYVVVFEGDDEFCLDSSSGGSNYKEEVCWSLRDIDNKEWTNVSWEFDAPSSSVSIRLRCAGNHKHDDVLIDEVQVRAQ</sequence>
<reference evidence="1 2" key="1">
    <citation type="journal article" date="2012" name="Genome Biol.">
        <title>Genome and low-iron response of an oceanic diatom adapted to chronic iron limitation.</title>
        <authorList>
            <person name="Lommer M."/>
            <person name="Specht M."/>
            <person name="Roy A.S."/>
            <person name="Kraemer L."/>
            <person name="Andreson R."/>
            <person name="Gutowska M.A."/>
            <person name="Wolf J."/>
            <person name="Bergner S.V."/>
            <person name="Schilhabel M.B."/>
            <person name="Klostermeier U.C."/>
            <person name="Beiko R.G."/>
            <person name="Rosenstiel P."/>
            <person name="Hippler M."/>
            <person name="Laroche J."/>
        </authorList>
    </citation>
    <scope>NUCLEOTIDE SEQUENCE [LARGE SCALE GENOMIC DNA]</scope>
    <source>
        <strain evidence="1 2">CCMP1005</strain>
    </source>
</reference>
<dbReference type="EMBL" id="AGNL01021976">
    <property type="protein sequence ID" value="EJK59934.1"/>
    <property type="molecule type" value="Genomic_DNA"/>
</dbReference>